<feature type="DNA-binding region" description="H-T-H motif" evidence="2">
    <location>
        <begin position="37"/>
        <end position="56"/>
    </location>
</feature>
<dbReference type="Gene3D" id="1.10.10.60">
    <property type="entry name" value="Homeodomain-like"/>
    <property type="match status" value="1"/>
</dbReference>
<dbReference type="AlphaFoldDB" id="A0A838Y353"/>
<dbReference type="PANTHER" id="PTHR30055">
    <property type="entry name" value="HTH-TYPE TRANSCRIPTIONAL REGULATOR RUTR"/>
    <property type="match status" value="1"/>
</dbReference>
<protein>
    <submittedName>
        <fullName evidence="4">TetR/AcrR family transcriptional regulator</fullName>
    </submittedName>
</protein>
<evidence type="ECO:0000256" key="1">
    <source>
        <dbReference type="ARBA" id="ARBA00023125"/>
    </source>
</evidence>
<reference evidence="4 5" key="2">
    <citation type="submission" date="2020-08" db="EMBL/GenBank/DDBJ databases">
        <title>Stappia taiwanensis sp. nov., isolated from a coastal thermal spring.</title>
        <authorList>
            <person name="Kampfer P."/>
        </authorList>
    </citation>
    <scope>NUCLEOTIDE SEQUENCE [LARGE SCALE GENOMIC DNA]</scope>
    <source>
        <strain evidence="4 5">DSM 23284</strain>
    </source>
</reference>
<dbReference type="InterPro" id="IPR001647">
    <property type="entry name" value="HTH_TetR"/>
</dbReference>
<dbReference type="EMBL" id="JACEON010000021">
    <property type="protein sequence ID" value="MBA4613614.1"/>
    <property type="molecule type" value="Genomic_DNA"/>
</dbReference>
<dbReference type="InterPro" id="IPR041490">
    <property type="entry name" value="KstR2_TetR_C"/>
</dbReference>
<dbReference type="Pfam" id="PF00440">
    <property type="entry name" value="TetR_N"/>
    <property type="match status" value="1"/>
</dbReference>
<dbReference type="SUPFAM" id="SSF46689">
    <property type="entry name" value="Homeodomain-like"/>
    <property type="match status" value="1"/>
</dbReference>
<dbReference type="GO" id="GO:0000976">
    <property type="term" value="F:transcription cis-regulatory region binding"/>
    <property type="evidence" value="ECO:0007669"/>
    <property type="project" value="TreeGrafter"/>
</dbReference>
<dbReference type="Pfam" id="PF17932">
    <property type="entry name" value="TetR_C_24"/>
    <property type="match status" value="1"/>
</dbReference>
<sequence length="213" mass="23016">MAYRRTPRMQQRIDATRAQIADAARRLVAASGYAGTGIPEIARAAGISTGSIYRHFPSKAALFQEVFQKASRHEIAAFAQAAQVPGTAPERLAGMVETFARRALRGRTLARALLVEPVGPELDADRRRFRAPYQALIEEVLSEGMAAAELVPQDPRITSICIVGAIVETLLGPLSERSGCTQGTEEEEALVRALVETCLRAAGPRPQTPPRSE</sequence>
<evidence type="ECO:0000313" key="4">
    <source>
        <dbReference type="EMBL" id="MBA4613614.1"/>
    </source>
</evidence>
<dbReference type="PRINTS" id="PR00455">
    <property type="entry name" value="HTHTETR"/>
</dbReference>
<dbReference type="InterPro" id="IPR009057">
    <property type="entry name" value="Homeodomain-like_sf"/>
</dbReference>
<dbReference type="PROSITE" id="PS50977">
    <property type="entry name" value="HTH_TETR_2"/>
    <property type="match status" value="1"/>
</dbReference>
<organism evidence="4 5">
    <name type="scientific">Stappia taiwanensis</name>
    <dbReference type="NCBI Taxonomy" id="992267"/>
    <lineage>
        <taxon>Bacteria</taxon>
        <taxon>Pseudomonadati</taxon>
        <taxon>Pseudomonadota</taxon>
        <taxon>Alphaproteobacteria</taxon>
        <taxon>Hyphomicrobiales</taxon>
        <taxon>Stappiaceae</taxon>
        <taxon>Stappia</taxon>
    </lineage>
</organism>
<dbReference type="Proteomes" id="UP000559404">
    <property type="component" value="Unassembled WGS sequence"/>
</dbReference>
<keyword evidence="1 2" id="KW-0238">DNA-binding</keyword>
<reference evidence="4 5" key="1">
    <citation type="submission" date="2020-07" db="EMBL/GenBank/DDBJ databases">
        <authorList>
            <person name="Li M."/>
        </authorList>
    </citation>
    <scope>NUCLEOTIDE SEQUENCE [LARGE SCALE GENOMIC DNA]</scope>
    <source>
        <strain evidence="4 5">DSM 23284</strain>
    </source>
</reference>
<keyword evidence="5" id="KW-1185">Reference proteome</keyword>
<evidence type="ECO:0000259" key="3">
    <source>
        <dbReference type="PROSITE" id="PS50977"/>
    </source>
</evidence>
<dbReference type="PANTHER" id="PTHR30055:SF226">
    <property type="entry name" value="HTH-TYPE TRANSCRIPTIONAL REGULATOR PKSA"/>
    <property type="match status" value="1"/>
</dbReference>
<dbReference type="SUPFAM" id="SSF48498">
    <property type="entry name" value="Tetracyclin repressor-like, C-terminal domain"/>
    <property type="match status" value="1"/>
</dbReference>
<feature type="domain" description="HTH tetR-type" evidence="3">
    <location>
        <begin position="14"/>
        <end position="74"/>
    </location>
</feature>
<dbReference type="GO" id="GO:0003700">
    <property type="term" value="F:DNA-binding transcription factor activity"/>
    <property type="evidence" value="ECO:0007669"/>
    <property type="project" value="TreeGrafter"/>
</dbReference>
<comment type="caution">
    <text evidence="4">The sequence shown here is derived from an EMBL/GenBank/DDBJ whole genome shotgun (WGS) entry which is preliminary data.</text>
</comment>
<proteinExistence type="predicted"/>
<gene>
    <name evidence="4" type="ORF">H1W37_18305</name>
</gene>
<dbReference type="Gene3D" id="1.10.357.10">
    <property type="entry name" value="Tetracycline Repressor, domain 2"/>
    <property type="match status" value="1"/>
</dbReference>
<dbReference type="InterPro" id="IPR036271">
    <property type="entry name" value="Tet_transcr_reg_TetR-rel_C_sf"/>
</dbReference>
<dbReference type="InterPro" id="IPR050109">
    <property type="entry name" value="HTH-type_TetR-like_transc_reg"/>
</dbReference>
<evidence type="ECO:0000256" key="2">
    <source>
        <dbReference type="PROSITE-ProRule" id="PRU00335"/>
    </source>
</evidence>
<name>A0A838Y353_9HYPH</name>
<accession>A0A838Y353</accession>
<evidence type="ECO:0000313" key="5">
    <source>
        <dbReference type="Proteomes" id="UP000559404"/>
    </source>
</evidence>